<feature type="domain" description="Indole-3-glycerol phosphate synthase" evidence="10">
    <location>
        <begin position="5"/>
        <end position="252"/>
    </location>
</feature>
<keyword evidence="7 9" id="KW-0057">Aromatic amino acid biosynthesis</keyword>
<dbReference type="SUPFAM" id="SSF51366">
    <property type="entry name" value="Ribulose-phoshate binding barrel"/>
    <property type="match status" value="1"/>
</dbReference>
<dbReference type="UniPathway" id="UPA00035">
    <property type="reaction ID" value="UER00043"/>
</dbReference>
<keyword evidence="5 9" id="KW-0210">Decarboxylase</keyword>
<proteinExistence type="inferred from homology"/>
<dbReference type="EC" id="4.1.1.48" evidence="9"/>
<keyword evidence="8 9" id="KW-0456">Lyase</keyword>
<keyword evidence="4 9" id="KW-0028">Amino-acid biosynthesis</keyword>
<dbReference type="PANTHER" id="PTHR22854">
    <property type="entry name" value="TRYPTOPHAN BIOSYNTHESIS PROTEIN"/>
    <property type="match status" value="1"/>
</dbReference>
<dbReference type="FunFam" id="3.20.20.70:FF:000024">
    <property type="entry name" value="Indole-3-glycerol phosphate synthase"/>
    <property type="match status" value="1"/>
</dbReference>
<dbReference type="HAMAP" id="MF_00134_B">
    <property type="entry name" value="IGPS_B"/>
    <property type="match status" value="1"/>
</dbReference>
<evidence type="ECO:0000256" key="4">
    <source>
        <dbReference type="ARBA" id="ARBA00022605"/>
    </source>
</evidence>
<dbReference type="InterPro" id="IPR013785">
    <property type="entry name" value="Aldolase_TIM"/>
</dbReference>
<comment type="similarity">
    <text evidence="3 9">Belongs to the TrpC family.</text>
</comment>
<evidence type="ECO:0000313" key="12">
    <source>
        <dbReference type="Proteomes" id="UP000318667"/>
    </source>
</evidence>
<name>A0A562JDU6_9BACI</name>
<dbReference type="CDD" id="cd00331">
    <property type="entry name" value="IGPS"/>
    <property type="match status" value="1"/>
</dbReference>
<evidence type="ECO:0000256" key="7">
    <source>
        <dbReference type="ARBA" id="ARBA00023141"/>
    </source>
</evidence>
<dbReference type="AlphaFoldDB" id="A0A562JDU6"/>
<dbReference type="Gene3D" id="3.20.20.70">
    <property type="entry name" value="Aldolase class I"/>
    <property type="match status" value="1"/>
</dbReference>
<organism evidence="11 12">
    <name type="scientific">Cytobacillus oceanisediminis</name>
    <dbReference type="NCBI Taxonomy" id="665099"/>
    <lineage>
        <taxon>Bacteria</taxon>
        <taxon>Bacillati</taxon>
        <taxon>Bacillota</taxon>
        <taxon>Bacilli</taxon>
        <taxon>Bacillales</taxon>
        <taxon>Bacillaceae</taxon>
        <taxon>Cytobacillus</taxon>
    </lineage>
</organism>
<comment type="caution">
    <text evidence="11">The sequence shown here is derived from an EMBL/GenBank/DDBJ whole genome shotgun (WGS) entry which is preliminary data.</text>
</comment>
<dbReference type="GeneID" id="65405455"/>
<reference evidence="11 12" key="1">
    <citation type="journal article" date="2015" name="Stand. Genomic Sci.">
        <title>Genomic Encyclopedia of Bacterial and Archaeal Type Strains, Phase III: the genomes of soil and plant-associated and newly described type strains.</title>
        <authorList>
            <person name="Whitman W.B."/>
            <person name="Woyke T."/>
            <person name="Klenk H.P."/>
            <person name="Zhou Y."/>
            <person name="Lilburn T.G."/>
            <person name="Beck B.J."/>
            <person name="De Vos P."/>
            <person name="Vandamme P."/>
            <person name="Eisen J.A."/>
            <person name="Garrity G."/>
            <person name="Hugenholtz P."/>
            <person name="Kyrpides N.C."/>
        </authorList>
    </citation>
    <scope>NUCLEOTIDE SEQUENCE [LARGE SCALE GENOMIC DNA]</scope>
    <source>
        <strain evidence="11 12">CGMCC 1.10115</strain>
    </source>
</reference>
<dbReference type="InterPro" id="IPR013798">
    <property type="entry name" value="Indole-3-glycerol_P_synth_dom"/>
</dbReference>
<keyword evidence="12" id="KW-1185">Reference proteome</keyword>
<accession>A0A562JDU6</accession>
<evidence type="ECO:0000313" key="11">
    <source>
        <dbReference type="EMBL" id="TWH81308.1"/>
    </source>
</evidence>
<dbReference type="InterPro" id="IPR045186">
    <property type="entry name" value="Indole-3-glycerol_P_synth"/>
</dbReference>
<dbReference type="OrthoDB" id="9804217at2"/>
<evidence type="ECO:0000256" key="1">
    <source>
        <dbReference type="ARBA" id="ARBA00001633"/>
    </source>
</evidence>
<evidence type="ECO:0000256" key="2">
    <source>
        <dbReference type="ARBA" id="ARBA00004696"/>
    </source>
</evidence>
<dbReference type="NCBIfam" id="NF001377">
    <property type="entry name" value="PRK00278.2-4"/>
    <property type="match status" value="1"/>
</dbReference>
<evidence type="ECO:0000256" key="6">
    <source>
        <dbReference type="ARBA" id="ARBA00022822"/>
    </source>
</evidence>
<dbReference type="Proteomes" id="UP000318667">
    <property type="component" value="Unassembled WGS sequence"/>
</dbReference>
<evidence type="ECO:0000256" key="5">
    <source>
        <dbReference type="ARBA" id="ARBA00022793"/>
    </source>
</evidence>
<gene>
    <name evidence="9" type="primary">trpC</name>
    <name evidence="11" type="ORF">IQ19_04351</name>
</gene>
<keyword evidence="6 9" id="KW-0822">Tryptophan biosynthesis</keyword>
<dbReference type="InterPro" id="IPR001468">
    <property type="entry name" value="Indole-3-GlycerolPSynthase_CS"/>
</dbReference>
<evidence type="ECO:0000256" key="8">
    <source>
        <dbReference type="ARBA" id="ARBA00023239"/>
    </source>
</evidence>
<comment type="pathway">
    <text evidence="2 9">Amino-acid biosynthesis; L-tryptophan biosynthesis; L-tryptophan from chorismate: step 4/5.</text>
</comment>
<dbReference type="Pfam" id="PF00218">
    <property type="entry name" value="IGPS"/>
    <property type="match status" value="1"/>
</dbReference>
<dbReference type="GO" id="GO:0004640">
    <property type="term" value="F:phosphoribosylanthranilate isomerase activity"/>
    <property type="evidence" value="ECO:0007669"/>
    <property type="project" value="TreeGrafter"/>
</dbReference>
<dbReference type="PROSITE" id="PS00614">
    <property type="entry name" value="IGPS"/>
    <property type="match status" value="1"/>
</dbReference>
<dbReference type="NCBIfam" id="NF001371">
    <property type="entry name" value="PRK00278.1-3"/>
    <property type="match status" value="1"/>
</dbReference>
<dbReference type="EMBL" id="VLKI01000017">
    <property type="protein sequence ID" value="TWH81308.1"/>
    <property type="molecule type" value="Genomic_DNA"/>
</dbReference>
<protein>
    <recommendedName>
        <fullName evidence="9">Indole-3-glycerol phosphate synthase</fullName>
        <shortName evidence="9">IGPS</shortName>
        <ecNumber evidence="9">4.1.1.48</ecNumber>
    </recommendedName>
</protein>
<dbReference type="PANTHER" id="PTHR22854:SF2">
    <property type="entry name" value="INDOLE-3-GLYCEROL-PHOSPHATE SYNTHASE"/>
    <property type="match status" value="1"/>
</dbReference>
<evidence type="ECO:0000256" key="3">
    <source>
        <dbReference type="ARBA" id="ARBA00008737"/>
    </source>
</evidence>
<sequence length="264" mass="29133">METILDKILTEKRKEIMELHKGKEAAQTLDKHPKRSFISRLEAGDELAVIAEFKRASPSKGDINISQKPEDQALFYKKFGADVISVLTDNTFFKGSFSDLTSVRETVDLPVLCKDFIIDEAQIIKAKASGANLILLIVAAMGGGRLKELYDFALEQELEVLMEVHNEEELETALETGTKLIGVNNRNLKTFEVDLEVTERLAPAIKKAGRFLISESGIKTEEDVQRVIAAGANGILVGEAFMTSNNLEGLLKAMKLPLRGAVKQ</sequence>
<evidence type="ECO:0000256" key="9">
    <source>
        <dbReference type="HAMAP-Rule" id="MF_00134"/>
    </source>
</evidence>
<comment type="catalytic activity">
    <reaction evidence="1 9">
        <text>1-(2-carboxyphenylamino)-1-deoxy-D-ribulose 5-phosphate + H(+) = (1S,2R)-1-C-(indol-3-yl)glycerol 3-phosphate + CO2 + H2O</text>
        <dbReference type="Rhea" id="RHEA:23476"/>
        <dbReference type="ChEBI" id="CHEBI:15377"/>
        <dbReference type="ChEBI" id="CHEBI:15378"/>
        <dbReference type="ChEBI" id="CHEBI:16526"/>
        <dbReference type="ChEBI" id="CHEBI:58613"/>
        <dbReference type="ChEBI" id="CHEBI:58866"/>
        <dbReference type="EC" id="4.1.1.48"/>
    </reaction>
</comment>
<dbReference type="GO" id="GO:0004425">
    <property type="term" value="F:indole-3-glycerol-phosphate synthase activity"/>
    <property type="evidence" value="ECO:0007669"/>
    <property type="project" value="UniProtKB-UniRule"/>
</dbReference>
<dbReference type="RefSeq" id="WP_144544806.1">
    <property type="nucleotide sequence ID" value="NZ_CBCSDC010000018.1"/>
</dbReference>
<dbReference type="InterPro" id="IPR011060">
    <property type="entry name" value="RibuloseP-bd_barrel"/>
</dbReference>
<evidence type="ECO:0000259" key="10">
    <source>
        <dbReference type="Pfam" id="PF00218"/>
    </source>
</evidence>
<dbReference type="GO" id="GO:0000162">
    <property type="term" value="P:L-tryptophan biosynthetic process"/>
    <property type="evidence" value="ECO:0007669"/>
    <property type="project" value="UniProtKB-UniRule"/>
</dbReference>